<reference evidence="1 2" key="1">
    <citation type="submission" date="2024-02" db="EMBL/GenBank/DDBJ databases">
        <title>A draft genome for the cacao thread blight pathogen Marasmius crinis-equi.</title>
        <authorList>
            <person name="Cohen S.P."/>
            <person name="Baruah I.K."/>
            <person name="Amoako-Attah I."/>
            <person name="Bukari Y."/>
            <person name="Meinhardt L.W."/>
            <person name="Bailey B.A."/>
        </authorList>
    </citation>
    <scope>NUCLEOTIDE SEQUENCE [LARGE SCALE GENOMIC DNA]</scope>
    <source>
        <strain evidence="1 2">GH-76</strain>
    </source>
</reference>
<evidence type="ECO:0000313" key="1">
    <source>
        <dbReference type="EMBL" id="KAL0574255.1"/>
    </source>
</evidence>
<evidence type="ECO:0000313" key="2">
    <source>
        <dbReference type="Proteomes" id="UP001465976"/>
    </source>
</evidence>
<accession>A0ABR3FG40</accession>
<proteinExistence type="predicted"/>
<dbReference type="Proteomes" id="UP001465976">
    <property type="component" value="Unassembled WGS sequence"/>
</dbReference>
<keyword evidence="2" id="KW-1185">Reference proteome</keyword>
<dbReference type="Gene3D" id="3.80.10.10">
    <property type="entry name" value="Ribonuclease Inhibitor"/>
    <property type="match status" value="1"/>
</dbReference>
<dbReference type="EMBL" id="JBAHYK010000415">
    <property type="protein sequence ID" value="KAL0574255.1"/>
    <property type="molecule type" value="Genomic_DNA"/>
</dbReference>
<sequence length="520" mass="59016">MSYLRTPNVERATSKDDIYMPDELVDHILDEVAESGESLHGVVLADTRLHRLSLDRHLRKVVWSDPVAFSGSASFFLRAGTTKATGKDGRLTVDGDVFSKPVDLTIGSRGKAYTGPRDNFNYPRMFDIVTSFICLTSFCIAKVSFPLDDLFVWLRSLPAIHSIALIDVSATTHDWFILSNNVTLHAPHCRSVRRVEIQGSYSMASVQRTLVTVMVLLTLQPVEDWKLDWVAFRCVWEYILTRDLVYMAANNNRYPSIFFFIRGHPYVPNFPTIFRVPPGLSSLELVTSNRSAFNGSVITEPTTTGLYALEFLMRTASSIKAFRVDGLVSARCWYRGAVHTPHLERLQAPMHFTHLILSPESSKLTHLRLAPLIYEDIHVIYGLMKDVSYLPNLKCFQMATVKITTPLLSAIARTFPKLEELVIYANLAVLGENDMLMLGECFLATERWLEVLHLYAPDQPSSGNYSPEEALLFLERWGAFAKTLREVRLSLQYYQFRVSSTVWSTAEREGTGWEIYNCQD</sequence>
<gene>
    <name evidence="1" type="ORF">V5O48_007702</name>
</gene>
<protein>
    <submittedName>
        <fullName evidence="1">Uncharacterized protein</fullName>
    </submittedName>
</protein>
<organism evidence="1 2">
    <name type="scientific">Marasmius crinis-equi</name>
    <dbReference type="NCBI Taxonomy" id="585013"/>
    <lineage>
        <taxon>Eukaryota</taxon>
        <taxon>Fungi</taxon>
        <taxon>Dikarya</taxon>
        <taxon>Basidiomycota</taxon>
        <taxon>Agaricomycotina</taxon>
        <taxon>Agaricomycetes</taxon>
        <taxon>Agaricomycetidae</taxon>
        <taxon>Agaricales</taxon>
        <taxon>Marasmiineae</taxon>
        <taxon>Marasmiaceae</taxon>
        <taxon>Marasmius</taxon>
    </lineage>
</organism>
<comment type="caution">
    <text evidence="1">The sequence shown here is derived from an EMBL/GenBank/DDBJ whole genome shotgun (WGS) entry which is preliminary data.</text>
</comment>
<name>A0ABR3FG40_9AGAR</name>
<dbReference type="InterPro" id="IPR032675">
    <property type="entry name" value="LRR_dom_sf"/>
</dbReference>